<gene>
    <name evidence="4" type="ORF">DPMN_034321</name>
</gene>
<feature type="compositionally biased region" description="Basic and acidic residues" evidence="2">
    <location>
        <begin position="1"/>
        <end position="11"/>
    </location>
</feature>
<dbReference type="GO" id="GO:0006508">
    <property type="term" value="P:proteolysis"/>
    <property type="evidence" value="ECO:0007669"/>
    <property type="project" value="InterPro"/>
</dbReference>
<sequence length="210" mass="23531">MDAFYRAEKKTVSSSSVRTPPSEDTSMNPTMGDDIETLSKTLHDLQKQFRQWKNEQRNPKPPTFGGKRKYWNNRYSKQSGQFHSKSDTNPRLPRQDSTTKPNDSSVKTSSYNGSGLYLPAKINGRDIDCLVDTGATLSLVSDRLWMLIYGQTKVLKFFQRDIVSAAGTPLSIKGQGSISIDVHGSTYNMDVVVADIDTDVILGLDFLKFH</sequence>
<reference evidence="4" key="2">
    <citation type="submission" date="2020-11" db="EMBL/GenBank/DDBJ databases">
        <authorList>
            <person name="McCartney M.A."/>
            <person name="Auch B."/>
            <person name="Kono T."/>
            <person name="Mallez S."/>
            <person name="Becker A."/>
            <person name="Gohl D.M."/>
            <person name="Silverstein K.A.T."/>
            <person name="Koren S."/>
            <person name="Bechman K.B."/>
            <person name="Herman A."/>
            <person name="Abrahante J.E."/>
            <person name="Garbe J."/>
        </authorList>
    </citation>
    <scope>NUCLEOTIDE SEQUENCE</scope>
    <source>
        <strain evidence="4">Duluth1</strain>
        <tissue evidence="4">Whole animal</tissue>
    </source>
</reference>
<evidence type="ECO:0000259" key="3">
    <source>
        <dbReference type="PROSITE" id="PS50175"/>
    </source>
</evidence>
<dbReference type="Proteomes" id="UP000828390">
    <property type="component" value="Unassembled WGS sequence"/>
</dbReference>
<dbReference type="AlphaFoldDB" id="A0A9D4RLV1"/>
<dbReference type="PROSITE" id="PS50175">
    <property type="entry name" value="ASP_PROT_RETROV"/>
    <property type="match status" value="1"/>
</dbReference>
<keyword evidence="5" id="KW-1185">Reference proteome</keyword>
<evidence type="ECO:0000256" key="2">
    <source>
        <dbReference type="SAM" id="MobiDB-lite"/>
    </source>
</evidence>
<dbReference type="InterPro" id="IPR001969">
    <property type="entry name" value="Aspartic_peptidase_AS"/>
</dbReference>
<evidence type="ECO:0000256" key="1">
    <source>
        <dbReference type="ARBA" id="ARBA00022801"/>
    </source>
</evidence>
<comment type="caution">
    <text evidence="4">The sequence shown here is derived from an EMBL/GenBank/DDBJ whole genome shotgun (WGS) entry which is preliminary data.</text>
</comment>
<dbReference type="EMBL" id="JAIWYP010000002">
    <property type="protein sequence ID" value="KAH3871127.1"/>
    <property type="molecule type" value="Genomic_DNA"/>
</dbReference>
<feature type="compositionally biased region" description="Polar residues" evidence="2">
    <location>
        <begin position="73"/>
        <end position="110"/>
    </location>
</feature>
<dbReference type="CDD" id="cd00303">
    <property type="entry name" value="retropepsin_like"/>
    <property type="match status" value="1"/>
</dbReference>
<dbReference type="Pfam" id="PF13975">
    <property type="entry name" value="gag-asp_proteas"/>
    <property type="match status" value="1"/>
</dbReference>
<dbReference type="Gene3D" id="2.40.70.10">
    <property type="entry name" value="Acid Proteases"/>
    <property type="match status" value="1"/>
</dbReference>
<dbReference type="GO" id="GO:0004190">
    <property type="term" value="F:aspartic-type endopeptidase activity"/>
    <property type="evidence" value="ECO:0007669"/>
    <property type="project" value="InterPro"/>
</dbReference>
<keyword evidence="1" id="KW-0378">Hydrolase</keyword>
<dbReference type="InterPro" id="IPR021109">
    <property type="entry name" value="Peptidase_aspartic_dom_sf"/>
</dbReference>
<accession>A0A9D4RLV1</accession>
<feature type="region of interest" description="Disordered" evidence="2">
    <location>
        <begin position="1"/>
        <end position="110"/>
    </location>
</feature>
<dbReference type="PROSITE" id="PS00141">
    <property type="entry name" value="ASP_PROTEASE"/>
    <property type="match status" value="1"/>
</dbReference>
<protein>
    <recommendedName>
        <fullName evidence="3">Peptidase A2 domain-containing protein</fullName>
    </recommendedName>
</protein>
<feature type="compositionally biased region" description="Low complexity" evidence="2">
    <location>
        <begin position="12"/>
        <end position="23"/>
    </location>
</feature>
<evidence type="ECO:0000313" key="5">
    <source>
        <dbReference type="Proteomes" id="UP000828390"/>
    </source>
</evidence>
<dbReference type="SUPFAM" id="SSF50630">
    <property type="entry name" value="Acid proteases"/>
    <property type="match status" value="1"/>
</dbReference>
<feature type="domain" description="Peptidase A2" evidence="3">
    <location>
        <begin position="127"/>
        <end position="206"/>
    </location>
</feature>
<organism evidence="4 5">
    <name type="scientific">Dreissena polymorpha</name>
    <name type="common">Zebra mussel</name>
    <name type="synonym">Mytilus polymorpha</name>
    <dbReference type="NCBI Taxonomy" id="45954"/>
    <lineage>
        <taxon>Eukaryota</taxon>
        <taxon>Metazoa</taxon>
        <taxon>Spiralia</taxon>
        <taxon>Lophotrochozoa</taxon>
        <taxon>Mollusca</taxon>
        <taxon>Bivalvia</taxon>
        <taxon>Autobranchia</taxon>
        <taxon>Heteroconchia</taxon>
        <taxon>Euheterodonta</taxon>
        <taxon>Imparidentia</taxon>
        <taxon>Neoheterodontei</taxon>
        <taxon>Myida</taxon>
        <taxon>Dreissenoidea</taxon>
        <taxon>Dreissenidae</taxon>
        <taxon>Dreissena</taxon>
    </lineage>
</organism>
<reference evidence="4" key="1">
    <citation type="journal article" date="2019" name="bioRxiv">
        <title>The Genome of the Zebra Mussel, Dreissena polymorpha: A Resource for Invasive Species Research.</title>
        <authorList>
            <person name="McCartney M.A."/>
            <person name="Auch B."/>
            <person name="Kono T."/>
            <person name="Mallez S."/>
            <person name="Zhang Y."/>
            <person name="Obille A."/>
            <person name="Becker A."/>
            <person name="Abrahante J.E."/>
            <person name="Garbe J."/>
            <person name="Badalamenti J.P."/>
            <person name="Herman A."/>
            <person name="Mangelson H."/>
            <person name="Liachko I."/>
            <person name="Sullivan S."/>
            <person name="Sone E.D."/>
            <person name="Koren S."/>
            <person name="Silverstein K.A.T."/>
            <person name="Beckman K.B."/>
            <person name="Gohl D.M."/>
        </authorList>
    </citation>
    <scope>NUCLEOTIDE SEQUENCE</scope>
    <source>
        <strain evidence="4">Duluth1</strain>
        <tissue evidence="4">Whole animal</tissue>
    </source>
</reference>
<dbReference type="InterPro" id="IPR001995">
    <property type="entry name" value="Peptidase_A2_cat"/>
</dbReference>
<feature type="compositionally biased region" description="Basic and acidic residues" evidence="2">
    <location>
        <begin position="41"/>
        <end position="58"/>
    </location>
</feature>
<evidence type="ECO:0000313" key="4">
    <source>
        <dbReference type="EMBL" id="KAH3871127.1"/>
    </source>
</evidence>
<name>A0A9D4RLV1_DREPO</name>
<proteinExistence type="predicted"/>